<evidence type="ECO:0000313" key="2">
    <source>
        <dbReference type="Proteomes" id="UP000095282"/>
    </source>
</evidence>
<dbReference type="Proteomes" id="UP000095282">
    <property type="component" value="Unplaced"/>
</dbReference>
<accession>A0A1I7TEG2</accession>
<dbReference type="eggNOG" id="ENOG502TGT8">
    <property type="taxonomic scope" value="Eukaryota"/>
</dbReference>
<evidence type="ECO:0000256" key="1">
    <source>
        <dbReference type="SAM" id="MobiDB-lite"/>
    </source>
</evidence>
<proteinExistence type="predicted"/>
<name>A0A1I7TEG2_9PELO</name>
<dbReference type="WBParaSite" id="Csp11.Scaffold591.g5140.t1">
    <property type="protein sequence ID" value="Csp11.Scaffold591.g5140.t1"/>
    <property type="gene ID" value="Csp11.Scaffold591.g5140"/>
</dbReference>
<dbReference type="STRING" id="1561998.A0A1I7TEG2"/>
<dbReference type="AlphaFoldDB" id="A0A1I7TEG2"/>
<keyword evidence="2" id="KW-1185">Reference proteome</keyword>
<protein>
    <submittedName>
        <fullName evidence="3">LITAF domain-containing protein</fullName>
    </submittedName>
</protein>
<reference evidence="3" key="1">
    <citation type="submission" date="2016-11" db="UniProtKB">
        <authorList>
            <consortium name="WormBaseParasite"/>
        </authorList>
    </citation>
    <scope>IDENTIFICATION</scope>
</reference>
<evidence type="ECO:0000313" key="3">
    <source>
        <dbReference type="WBParaSite" id="Csp11.Scaffold591.g5140.t1"/>
    </source>
</evidence>
<sequence length="255" mass="28165">MTINPTEYTVQEYEDPPLTPTNHGKVQFLGPDTVRYISPPRVEVVRQRVRPVAAQPPPTEYSTPYPPPSYQSSVYPNVVQHAPPQPTHPQMVPVSMPMMNPQYMVPQMAPMITQQPQMLCMPTMQQPVIAAPVMTQMSQMLSPVQLSPPQIAQPQQTSPAITLCINQSPQSNISPGGTGGALICPKCRKGIITRQQDKFRKRILFCLALCCCPITCGLPLLCICCNYVDTCGACGKKYGHRGKKQHKTKVNAVKI</sequence>
<organism evidence="2 3">
    <name type="scientific">Caenorhabditis tropicalis</name>
    <dbReference type="NCBI Taxonomy" id="1561998"/>
    <lineage>
        <taxon>Eukaryota</taxon>
        <taxon>Metazoa</taxon>
        <taxon>Ecdysozoa</taxon>
        <taxon>Nematoda</taxon>
        <taxon>Chromadorea</taxon>
        <taxon>Rhabditida</taxon>
        <taxon>Rhabditina</taxon>
        <taxon>Rhabditomorpha</taxon>
        <taxon>Rhabditoidea</taxon>
        <taxon>Rhabditidae</taxon>
        <taxon>Peloderinae</taxon>
        <taxon>Caenorhabditis</taxon>
    </lineage>
</organism>
<feature type="region of interest" description="Disordered" evidence="1">
    <location>
        <begin position="1"/>
        <end position="24"/>
    </location>
</feature>